<dbReference type="EMBL" id="BPQB01000004">
    <property type="protein sequence ID" value="GJE86526.1"/>
    <property type="molecule type" value="Genomic_DNA"/>
</dbReference>
<keyword evidence="2" id="KW-1185">Reference proteome</keyword>
<accession>A0A9P3G1H8</accession>
<gene>
    <name evidence="1" type="ORF">PsYK624_026060</name>
</gene>
<comment type="caution">
    <text evidence="1">The sequence shown here is derived from an EMBL/GenBank/DDBJ whole genome shotgun (WGS) entry which is preliminary data.</text>
</comment>
<sequence length="356" mass="39306">MELYLERSGVVPIFLTCIGEDTDTSKSEESLDGSEGSWILPYMRKLTHVMQHAERISHLHVETSAEDLIQCVILDMKQKTFPILDYMVLSYNDPLAPLADLFSPLDSNLPRLKALWITGIHLNCPALSLGALKTLGITALDLKPSHLRALADSAPQLDHLQFDSCNLVEASDDGLLAHFPVLRSLMIGNHYEPQRFLTHISAPALTVLNISAVTLLPSAPPELPPPLPLQTVRSLVLADVEVEDTDEDDVVRPFDGRLFASTPHATMLTLHRCSASVAPLLEHLATAVPIALPMLETLVVYDLDATCDDVLLRVIQHLKQHDCPLKAMELGKELRERLGGEWMSAVEEHVRVSVAE</sequence>
<organism evidence="1 2">
    <name type="scientific">Phanerochaete sordida</name>
    <dbReference type="NCBI Taxonomy" id="48140"/>
    <lineage>
        <taxon>Eukaryota</taxon>
        <taxon>Fungi</taxon>
        <taxon>Dikarya</taxon>
        <taxon>Basidiomycota</taxon>
        <taxon>Agaricomycotina</taxon>
        <taxon>Agaricomycetes</taxon>
        <taxon>Polyporales</taxon>
        <taxon>Phanerochaetaceae</taxon>
        <taxon>Phanerochaete</taxon>
    </lineage>
</organism>
<reference evidence="1 2" key="1">
    <citation type="submission" date="2021-08" db="EMBL/GenBank/DDBJ databases">
        <title>Draft Genome Sequence of Phanerochaete sordida strain YK-624.</title>
        <authorList>
            <person name="Mori T."/>
            <person name="Dohra H."/>
            <person name="Suzuki T."/>
            <person name="Kawagishi H."/>
            <person name="Hirai H."/>
        </authorList>
    </citation>
    <scope>NUCLEOTIDE SEQUENCE [LARGE SCALE GENOMIC DNA]</scope>
    <source>
        <strain evidence="1 2">YK-624</strain>
    </source>
</reference>
<dbReference type="Proteomes" id="UP000703269">
    <property type="component" value="Unassembled WGS sequence"/>
</dbReference>
<evidence type="ECO:0008006" key="3">
    <source>
        <dbReference type="Google" id="ProtNLM"/>
    </source>
</evidence>
<evidence type="ECO:0000313" key="1">
    <source>
        <dbReference type="EMBL" id="GJE86526.1"/>
    </source>
</evidence>
<dbReference type="AlphaFoldDB" id="A0A9P3G1H8"/>
<protein>
    <recommendedName>
        <fullName evidence="3">RNI-like protein</fullName>
    </recommendedName>
</protein>
<dbReference type="OrthoDB" id="10657351at2759"/>
<dbReference type="InterPro" id="IPR032675">
    <property type="entry name" value="LRR_dom_sf"/>
</dbReference>
<proteinExistence type="predicted"/>
<evidence type="ECO:0000313" key="2">
    <source>
        <dbReference type="Proteomes" id="UP000703269"/>
    </source>
</evidence>
<name>A0A9P3G1H8_9APHY</name>
<dbReference type="SUPFAM" id="SSF52058">
    <property type="entry name" value="L domain-like"/>
    <property type="match status" value="1"/>
</dbReference>
<dbReference type="Gene3D" id="3.80.10.10">
    <property type="entry name" value="Ribonuclease Inhibitor"/>
    <property type="match status" value="1"/>
</dbReference>